<dbReference type="PANTHER" id="PTHR30619">
    <property type="entry name" value="DNA INTERNALIZATION/COMPETENCE PROTEIN COMEC/REC2"/>
    <property type="match status" value="1"/>
</dbReference>
<evidence type="ECO:0000313" key="2">
    <source>
        <dbReference type="Proteomes" id="UP000244162"/>
    </source>
</evidence>
<dbReference type="Proteomes" id="UP000244162">
    <property type="component" value="Unassembled WGS sequence"/>
</dbReference>
<comment type="caution">
    <text evidence="1">The sequence shown here is derived from an EMBL/GenBank/DDBJ whole genome shotgun (WGS) entry which is preliminary data.</text>
</comment>
<organism evidence="1 2">
    <name type="scientific">Sphingomonas oleivorans</name>
    <dbReference type="NCBI Taxonomy" id="1735121"/>
    <lineage>
        <taxon>Bacteria</taxon>
        <taxon>Pseudomonadati</taxon>
        <taxon>Pseudomonadota</taxon>
        <taxon>Alphaproteobacteria</taxon>
        <taxon>Sphingomonadales</taxon>
        <taxon>Sphingomonadaceae</taxon>
        <taxon>Sphingomonas</taxon>
    </lineage>
</organism>
<dbReference type="EMBL" id="NWBU01000010">
    <property type="protein sequence ID" value="PTQ10080.1"/>
    <property type="molecule type" value="Genomic_DNA"/>
</dbReference>
<proteinExistence type="predicted"/>
<protein>
    <recommendedName>
        <fullName evidence="3">Metallo-beta-lactamase domain-containing protein</fullName>
    </recommendedName>
</protein>
<dbReference type="Gene3D" id="3.60.15.10">
    <property type="entry name" value="Ribonuclease Z/Hydroxyacylglutathione hydrolase-like"/>
    <property type="match status" value="1"/>
</dbReference>
<accession>A0A2T5FWB9</accession>
<dbReference type="SUPFAM" id="SSF56281">
    <property type="entry name" value="Metallo-hydrolase/oxidoreductase"/>
    <property type="match status" value="1"/>
</dbReference>
<dbReference type="RefSeq" id="WP_107968428.1">
    <property type="nucleotide sequence ID" value="NZ_NWBU01000010.1"/>
</dbReference>
<reference evidence="1 2" key="1">
    <citation type="submission" date="2017-09" db="EMBL/GenBank/DDBJ databases">
        <title>Sphingomonas panjinensis sp.nov., isolated from oil-contaminated soil.</title>
        <authorList>
            <person name="Wang L."/>
            <person name="Chen L."/>
        </authorList>
    </citation>
    <scope>NUCLEOTIDE SEQUENCE [LARGE SCALE GENOMIC DNA]</scope>
    <source>
        <strain evidence="1 2">FW-11</strain>
    </source>
</reference>
<dbReference type="PANTHER" id="PTHR30619:SF1">
    <property type="entry name" value="RECOMBINATION PROTEIN 2"/>
    <property type="match status" value="1"/>
</dbReference>
<dbReference type="AlphaFoldDB" id="A0A2T5FWB9"/>
<sequence>MATLEIFDVEHGQCSLLSSDSGAHMLVDCGHNGGTGWRPSRMLGARNIRHLDELVITNYDEDHASDLVNVRRAASIGILTRNPTVLGNDLYDLKSSGGMGAGIQALADMTCDFGSSVTRWPNYDGMTYQCFYSDYPGDFVDENNLSLVMAMRWPAAGHLPGFSILFAGDMEVAGWHRLLQRRDFIAEMRKGITVFVASHHGRHNGYCRELFDWTGLSPEIVVISDGGIQYATQETIADYRRHAQGIDFCGQQRRVFTTRRDGRITFTIRPGQMALLSTG</sequence>
<evidence type="ECO:0008006" key="3">
    <source>
        <dbReference type="Google" id="ProtNLM"/>
    </source>
</evidence>
<dbReference type="InterPro" id="IPR036866">
    <property type="entry name" value="RibonucZ/Hydroxyglut_hydro"/>
</dbReference>
<gene>
    <name evidence="1" type="ORF">CLG96_13140</name>
</gene>
<name>A0A2T5FWB9_9SPHN</name>
<dbReference type="OrthoDB" id="418728at2"/>
<keyword evidence="2" id="KW-1185">Reference proteome</keyword>
<dbReference type="InterPro" id="IPR052159">
    <property type="entry name" value="Competence_DNA_uptake"/>
</dbReference>
<evidence type="ECO:0000313" key="1">
    <source>
        <dbReference type="EMBL" id="PTQ10080.1"/>
    </source>
</evidence>